<evidence type="ECO:0000256" key="4">
    <source>
        <dbReference type="ARBA" id="ARBA00023015"/>
    </source>
</evidence>
<evidence type="ECO:0000256" key="5">
    <source>
        <dbReference type="ARBA" id="ARBA00023125"/>
    </source>
</evidence>
<keyword evidence="7" id="KW-0675">Receptor</keyword>
<dbReference type="SUPFAM" id="SSF57716">
    <property type="entry name" value="Glucocorticoid receptor-like (DNA-binding domain)"/>
    <property type="match status" value="1"/>
</dbReference>
<dbReference type="InterPro" id="IPR013088">
    <property type="entry name" value="Znf_NHR/GATA"/>
</dbReference>
<keyword evidence="8" id="KW-0539">Nucleus</keyword>
<dbReference type="PANTHER" id="PTHR24083">
    <property type="entry name" value="NUCLEAR HORMONE RECEPTOR"/>
    <property type="match status" value="1"/>
</dbReference>
<keyword evidence="6" id="KW-0804">Transcription</keyword>
<evidence type="ECO:0000256" key="6">
    <source>
        <dbReference type="ARBA" id="ARBA00023163"/>
    </source>
</evidence>
<gene>
    <name evidence="10" type="ORF">HAZT_HAZT009850</name>
</gene>
<accession>A0A6A0H1K9</accession>
<proteinExistence type="predicted"/>
<dbReference type="Gene3D" id="3.30.50.10">
    <property type="entry name" value="Erythroid Transcription Factor GATA-1, subunit A"/>
    <property type="match status" value="1"/>
</dbReference>
<keyword evidence="2" id="KW-0863">Zinc-finger</keyword>
<reference evidence="10" key="2">
    <citation type="journal article" date="2018" name="Environ. Sci. Technol.">
        <title>The Toxicogenome of Hyalella azteca: A Model for Sediment Ecotoxicology and Evolutionary Toxicology.</title>
        <authorList>
            <person name="Poynton H.C."/>
            <person name="Hasenbein S."/>
            <person name="Benoit J.B."/>
            <person name="Sepulveda M.S."/>
            <person name="Poelchau M.F."/>
            <person name="Hughes D.S.T."/>
            <person name="Murali S.C."/>
            <person name="Chen S."/>
            <person name="Glastad K.M."/>
            <person name="Goodisman M.A.D."/>
            <person name="Werren J.H."/>
            <person name="Vineis J.H."/>
            <person name="Bowen J.L."/>
            <person name="Friedrich M."/>
            <person name="Jones J."/>
            <person name="Robertson H.M."/>
            <person name="Feyereisen R."/>
            <person name="Mechler-Hickson A."/>
            <person name="Mathers N."/>
            <person name="Lee C.E."/>
            <person name="Colbourne J.K."/>
            <person name="Biales A."/>
            <person name="Johnston J.S."/>
            <person name="Wellborn G.A."/>
            <person name="Rosendale A.J."/>
            <person name="Cridge A.G."/>
            <person name="Munoz-Torres M.C."/>
            <person name="Bain P.A."/>
            <person name="Manny A.R."/>
            <person name="Major K.M."/>
            <person name="Lambert F.N."/>
            <person name="Vulpe C.D."/>
            <person name="Tuck P."/>
            <person name="Blalock B.J."/>
            <person name="Lin Y.Y."/>
            <person name="Smith M.E."/>
            <person name="Ochoa-Acuna H."/>
            <person name="Chen M.M."/>
            <person name="Childers C.P."/>
            <person name="Qu J."/>
            <person name="Dugan S."/>
            <person name="Lee S.L."/>
            <person name="Chao H."/>
            <person name="Dinh H."/>
            <person name="Han Y."/>
            <person name="Doddapaneni H."/>
            <person name="Worley K.C."/>
            <person name="Muzny D.M."/>
            <person name="Gibbs R.A."/>
            <person name="Richards S."/>
        </authorList>
    </citation>
    <scope>NUCLEOTIDE SEQUENCE</scope>
    <source>
        <strain evidence="10">HAZT.00-mixed</strain>
        <tissue evidence="10">Whole organism</tissue>
    </source>
</reference>
<evidence type="ECO:0000256" key="7">
    <source>
        <dbReference type="ARBA" id="ARBA00023170"/>
    </source>
</evidence>
<evidence type="ECO:0000256" key="1">
    <source>
        <dbReference type="ARBA" id="ARBA00022723"/>
    </source>
</evidence>
<feature type="non-terminal residue" evidence="10">
    <location>
        <position position="1"/>
    </location>
</feature>
<dbReference type="SMART" id="SM00399">
    <property type="entry name" value="ZnF_C4"/>
    <property type="match status" value="1"/>
</dbReference>
<dbReference type="GO" id="GO:0008270">
    <property type="term" value="F:zinc ion binding"/>
    <property type="evidence" value="ECO:0007669"/>
    <property type="project" value="UniProtKB-KW"/>
</dbReference>
<evidence type="ECO:0000313" key="10">
    <source>
        <dbReference type="EMBL" id="KAA0196143.1"/>
    </source>
</evidence>
<dbReference type="PROSITE" id="PS51030">
    <property type="entry name" value="NUCLEAR_REC_DBD_2"/>
    <property type="match status" value="1"/>
</dbReference>
<keyword evidence="4" id="KW-0805">Transcription regulation</keyword>
<reference evidence="10" key="1">
    <citation type="submission" date="2014-08" db="EMBL/GenBank/DDBJ databases">
        <authorList>
            <person name="Murali S."/>
            <person name="Richards S."/>
            <person name="Bandaranaike D."/>
            <person name="Bellair M."/>
            <person name="Blankenburg K."/>
            <person name="Chao H."/>
            <person name="Dinh H."/>
            <person name="Doddapaneni H."/>
            <person name="Dugan-Rocha S."/>
            <person name="Elkadiri S."/>
            <person name="Gnanaolivu R."/>
            <person name="Hughes D."/>
            <person name="Lee S."/>
            <person name="Li M."/>
            <person name="Ming W."/>
            <person name="Munidasa M."/>
            <person name="Muniz J."/>
            <person name="Nguyen L."/>
            <person name="Osuji N."/>
            <person name="Pu L.-L."/>
            <person name="Puazo M."/>
            <person name="Skinner E."/>
            <person name="Qu C."/>
            <person name="Quiroz J."/>
            <person name="Raj R."/>
            <person name="Weissenberger G."/>
            <person name="Xin Y."/>
            <person name="Zou X."/>
            <person name="Han Y."/>
            <person name="Worley K."/>
            <person name="Muzny D."/>
            <person name="Gibbs R."/>
        </authorList>
    </citation>
    <scope>NUCLEOTIDE SEQUENCE</scope>
    <source>
        <strain evidence="10">HAZT.00-mixed</strain>
        <tissue evidence="10">Whole organism</tissue>
    </source>
</reference>
<dbReference type="AlphaFoldDB" id="A0A6A0H1K9"/>
<feature type="domain" description="Nuclear receptor" evidence="9">
    <location>
        <begin position="5"/>
        <end position="89"/>
    </location>
</feature>
<organism evidence="10">
    <name type="scientific">Hyalella azteca</name>
    <name type="common">Amphipod</name>
    <dbReference type="NCBI Taxonomy" id="294128"/>
    <lineage>
        <taxon>Eukaryota</taxon>
        <taxon>Metazoa</taxon>
        <taxon>Ecdysozoa</taxon>
        <taxon>Arthropoda</taxon>
        <taxon>Crustacea</taxon>
        <taxon>Multicrustacea</taxon>
        <taxon>Malacostraca</taxon>
        <taxon>Eumalacostraca</taxon>
        <taxon>Peracarida</taxon>
        <taxon>Amphipoda</taxon>
        <taxon>Senticaudata</taxon>
        <taxon>Talitrida</taxon>
        <taxon>Talitroidea</taxon>
        <taxon>Hyalellidae</taxon>
        <taxon>Hyalella</taxon>
    </lineage>
</organism>
<evidence type="ECO:0000259" key="9">
    <source>
        <dbReference type="PROSITE" id="PS51030"/>
    </source>
</evidence>
<dbReference type="InterPro" id="IPR050274">
    <property type="entry name" value="Nuclear_hormone_rcpt_NR2"/>
</dbReference>
<evidence type="ECO:0000256" key="8">
    <source>
        <dbReference type="ARBA" id="ARBA00023242"/>
    </source>
</evidence>
<protein>
    <submittedName>
        <fullName evidence="10">Tailless</fullName>
    </submittedName>
</protein>
<keyword evidence="3" id="KW-0862">Zinc</keyword>
<evidence type="ECO:0000256" key="2">
    <source>
        <dbReference type="ARBA" id="ARBA00022771"/>
    </source>
</evidence>
<dbReference type="Proteomes" id="UP000711488">
    <property type="component" value="Unassembled WGS sequence"/>
</dbReference>
<dbReference type="GO" id="GO:0043565">
    <property type="term" value="F:sequence-specific DNA binding"/>
    <property type="evidence" value="ECO:0007669"/>
    <property type="project" value="InterPro"/>
</dbReference>
<dbReference type="GO" id="GO:0003700">
    <property type="term" value="F:DNA-binding transcription factor activity"/>
    <property type="evidence" value="ECO:0007669"/>
    <property type="project" value="InterPro"/>
</dbReference>
<dbReference type="InterPro" id="IPR001628">
    <property type="entry name" value="Znf_hrmn_rcpt"/>
</dbReference>
<name>A0A6A0H1K9_HYAAZ</name>
<dbReference type="Pfam" id="PF00105">
    <property type="entry name" value="zf-C4"/>
    <property type="match status" value="1"/>
</dbReference>
<sequence>RINYDIPCQVCQDNSSGKHYGIHACDGCAGFFKRAIRHKREYQCCVTPQHGLSNGMPRACVVDKSTRNKCRACRLTKCLAVGMNREEVE</sequence>
<dbReference type="PRINTS" id="PR00047">
    <property type="entry name" value="STROIDFINGER"/>
</dbReference>
<dbReference type="PROSITE" id="PS00031">
    <property type="entry name" value="NUCLEAR_REC_DBD_1"/>
    <property type="match status" value="1"/>
</dbReference>
<keyword evidence="5" id="KW-0238">DNA-binding</keyword>
<keyword evidence="1" id="KW-0479">Metal-binding</keyword>
<reference evidence="10" key="3">
    <citation type="submission" date="2019-06" db="EMBL/GenBank/DDBJ databases">
        <authorList>
            <person name="Poynton C."/>
            <person name="Hasenbein S."/>
            <person name="Benoit J.B."/>
            <person name="Sepulveda M.S."/>
            <person name="Poelchau M.F."/>
            <person name="Murali S.C."/>
            <person name="Chen S."/>
            <person name="Glastad K.M."/>
            <person name="Werren J.H."/>
            <person name="Vineis J.H."/>
            <person name="Bowen J.L."/>
            <person name="Friedrich M."/>
            <person name="Jones J."/>
            <person name="Robertson H.M."/>
            <person name="Feyereisen R."/>
            <person name="Mechler-Hickson A."/>
            <person name="Mathers N."/>
            <person name="Lee C.E."/>
            <person name="Colbourne J.K."/>
            <person name="Biales A."/>
            <person name="Johnston J.S."/>
            <person name="Wellborn G.A."/>
            <person name="Rosendale A.J."/>
            <person name="Cridge A.G."/>
            <person name="Munoz-Torres M.C."/>
            <person name="Bain P.A."/>
            <person name="Manny A.R."/>
            <person name="Major K.M."/>
            <person name="Lambert F.N."/>
            <person name="Vulpe C.D."/>
            <person name="Tuck P."/>
            <person name="Blalock B.J."/>
            <person name="Lin Y.-Y."/>
            <person name="Smith M.E."/>
            <person name="Ochoa-Acuna H."/>
            <person name="Chen M.-J.M."/>
            <person name="Childers C.P."/>
            <person name="Qu J."/>
            <person name="Dugan S."/>
            <person name="Lee S.L."/>
            <person name="Chao H."/>
            <person name="Dinh H."/>
            <person name="Han Y."/>
            <person name="Doddapaneni H."/>
            <person name="Worley K.C."/>
            <person name="Muzny D.M."/>
            <person name="Gibbs R.A."/>
            <person name="Richards S."/>
        </authorList>
    </citation>
    <scope>NUCLEOTIDE SEQUENCE</scope>
    <source>
        <strain evidence="10">HAZT.00-mixed</strain>
        <tissue evidence="10">Whole organism</tissue>
    </source>
</reference>
<evidence type="ECO:0000256" key="3">
    <source>
        <dbReference type="ARBA" id="ARBA00022833"/>
    </source>
</evidence>
<comment type="caution">
    <text evidence="10">The sequence shown here is derived from an EMBL/GenBank/DDBJ whole genome shotgun (WGS) entry which is preliminary data.</text>
</comment>
<dbReference type="EMBL" id="JQDR03009132">
    <property type="protein sequence ID" value="KAA0196143.1"/>
    <property type="molecule type" value="Genomic_DNA"/>
</dbReference>